<name>A0A919S5Q1_9ACTN</name>
<evidence type="ECO:0000313" key="1">
    <source>
        <dbReference type="EMBL" id="GIM65960.1"/>
    </source>
</evidence>
<dbReference type="RefSeq" id="WP_212988142.1">
    <property type="nucleotide sequence ID" value="NZ_BAABEA010000009.1"/>
</dbReference>
<organism evidence="1 2">
    <name type="scientific">Actinoplanes auranticolor</name>
    <dbReference type="NCBI Taxonomy" id="47988"/>
    <lineage>
        <taxon>Bacteria</taxon>
        <taxon>Bacillati</taxon>
        <taxon>Actinomycetota</taxon>
        <taxon>Actinomycetes</taxon>
        <taxon>Micromonosporales</taxon>
        <taxon>Micromonosporaceae</taxon>
        <taxon>Actinoplanes</taxon>
    </lineage>
</organism>
<sequence length="122" mass="13088">MYNDADVEAYAARLRSADSAARALAADDATDGVSDWGRHSYTAPQADRITRALVDALVVESDDSAREAIVNALATLVGWDLAPGSEVARALAVPRPGRDSAAAYWQGIEEWARRHPINPGRD</sequence>
<keyword evidence="2" id="KW-1185">Reference proteome</keyword>
<accession>A0A919S5Q1</accession>
<protein>
    <submittedName>
        <fullName evidence="1">Uncharacterized protein</fullName>
    </submittedName>
</protein>
<evidence type="ECO:0000313" key="2">
    <source>
        <dbReference type="Proteomes" id="UP000681340"/>
    </source>
</evidence>
<comment type="caution">
    <text evidence="1">The sequence shown here is derived from an EMBL/GenBank/DDBJ whole genome shotgun (WGS) entry which is preliminary data.</text>
</comment>
<dbReference type="EMBL" id="BOQL01000018">
    <property type="protein sequence ID" value="GIM65960.1"/>
    <property type="molecule type" value="Genomic_DNA"/>
</dbReference>
<reference evidence="1" key="1">
    <citation type="submission" date="2021-03" db="EMBL/GenBank/DDBJ databases">
        <title>Whole genome shotgun sequence of Actinoplanes auranticolor NBRC 12245.</title>
        <authorList>
            <person name="Komaki H."/>
            <person name="Tamura T."/>
        </authorList>
    </citation>
    <scope>NUCLEOTIDE SEQUENCE</scope>
    <source>
        <strain evidence="1">NBRC 12245</strain>
    </source>
</reference>
<dbReference type="AlphaFoldDB" id="A0A919S5Q1"/>
<proteinExistence type="predicted"/>
<gene>
    <name evidence="1" type="ORF">Aau02nite_20950</name>
</gene>
<dbReference type="Proteomes" id="UP000681340">
    <property type="component" value="Unassembled WGS sequence"/>
</dbReference>